<name>A0A9X4KVU6_9BACL</name>
<dbReference type="GO" id="GO:0005886">
    <property type="term" value="C:plasma membrane"/>
    <property type="evidence" value="ECO:0007669"/>
    <property type="project" value="TreeGrafter"/>
</dbReference>
<feature type="transmembrane region" description="Helical" evidence="1">
    <location>
        <begin position="12"/>
        <end position="28"/>
    </location>
</feature>
<dbReference type="InterPro" id="IPR001036">
    <property type="entry name" value="Acrflvin-R"/>
</dbReference>
<feature type="transmembrane region" description="Helical" evidence="1">
    <location>
        <begin position="896"/>
        <end position="916"/>
    </location>
</feature>
<dbReference type="PANTHER" id="PTHR32063">
    <property type="match status" value="1"/>
</dbReference>
<dbReference type="SUPFAM" id="SSF82866">
    <property type="entry name" value="Multidrug efflux transporter AcrB transmembrane domain"/>
    <property type="match status" value="2"/>
</dbReference>
<dbReference type="AlphaFoldDB" id="A0A9X4KVU6"/>
<keyword evidence="1" id="KW-1133">Transmembrane helix</keyword>
<dbReference type="Gene3D" id="3.30.70.1320">
    <property type="entry name" value="Multidrug efflux transporter AcrB pore domain like"/>
    <property type="match status" value="1"/>
</dbReference>
<dbReference type="SUPFAM" id="SSF82693">
    <property type="entry name" value="Multidrug efflux transporter AcrB pore domain, PN1, PN2, PC1 and PC2 subdomains"/>
    <property type="match status" value="3"/>
</dbReference>
<evidence type="ECO:0000313" key="3">
    <source>
        <dbReference type="Proteomes" id="UP001153404"/>
    </source>
</evidence>
<feature type="transmembrane region" description="Helical" evidence="1">
    <location>
        <begin position="922"/>
        <end position="943"/>
    </location>
</feature>
<dbReference type="SUPFAM" id="SSF82714">
    <property type="entry name" value="Multidrug efflux transporter AcrB TolC docking domain, DN and DC subdomains"/>
    <property type="match status" value="1"/>
</dbReference>
<dbReference type="PRINTS" id="PR00702">
    <property type="entry name" value="ACRIFLAVINRP"/>
</dbReference>
<dbReference type="RefSeq" id="WP_277530026.1">
    <property type="nucleotide sequence ID" value="NZ_JAPDIA010000003.1"/>
</dbReference>
<dbReference type="Gene3D" id="3.30.2090.10">
    <property type="entry name" value="Multidrug efflux transporter AcrB TolC docking domain, DN and DC subdomains"/>
    <property type="match status" value="2"/>
</dbReference>
<dbReference type="Proteomes" id="UP001153404">
    <property type="component" value="Unassembled WGS sequence"/>
</dbReference>
<organism evidence="2 3">
    <name type="scientific">Cohnella rhizosphaerae</name>
    <dbReference type="NCBI Taxonomy" id="1457232"/>
    <lineage>
        <taxon>Bacteria</taxon>
        <taxon>Bacillati</taxon>
        <taxon>Bacillota</taxon>
        <taxon>Bacilli</taxon>
        <taxon>Bacillales</taxon>
        <taxon>Paenibacillaceae</taxon>
        <taxon>Cohnella</taxon>
    </lineage>
</organism>
<feature type="transmembrane region" description="Helical" evidence="1">
    <location>
        <begin position="867"/>
        <end position="889"/>
    </location>
</feature>
<reference evidence="2" key="1">
    <citation type="submission" date="2022-10" db="EMBL/GenBank/DDBJ databases">
        <title>Comparative genomic analysis of Cohnella hashimotonis sp. nov., isolated from the International Space Station.</title>
        <authorList>
            <person name="Simpson A."/>
            <person name="Venkateswaran K."/>
        </authorList>
    </citation>
    <scope>NUCLEOTIDE SEQUENCE</scope>
    <source>
        <strain evidence="2">DSM 28161</strain>
    </source>
</reference>
<comment type="caution">
    <text evidence="2">The sequence shown here is derived from an EMBL/GenBank/DDBJ whole genome shotgun (WGS) entry which is preliminary data.</text>
</comment>
<accession>A0A9X4KVU6</accession>
<proteinExistence type="predicted"/>
<feature type="transmembrane region" description="Helical" evidence="1">
    <location>
        <begin position="379"/>
        <end position="399"/>
    </location>
</feature>
<evidence type="ECO:0000256" key="1">
    <source>
        <dbReference type="SAM" id="Phobius"/>
    </source>
</evidence>
<dbReference type="EMBL" id="JAPDIA010000003">
    <property type="protein sequence ID" value="MDG0809002.1"/>
    <property type="molecule type" value="Genomic_DNA"/>
</dbReference>
<sequence length="1037" mass="108101">MNMLSRISLKNGAAVIILCVLVLGYGFYSTTQIKQQTFPDIELPAVSIQAVNPGASAEEIASEITKPIEDALKSFKGYDSLTSTTLDNATSLFIQFPFGTDMDKMSADVEAALAKLPLPSGANVTVQRLSAGAAPIYQAAVFADGGDADADALAAKLAAEVVPKLQKLDGVNSVTLTGTETEKLNIVVDKDKASQRGITLGSIRSALQSLQYALPLGNVSQDEQTIPIRLVGGVDSIEQIRALEIGGASAGQAGPGGLDASAGQAGPGGAGASAKVKLSDIATISTVASQDTIARYNGKPSFVIGVVKEQDANTADVANEVKDVLNAYQDKGELDVHIIEDQGKEIEESVSALVREGAFGALFCVIIIFLFLRNIRATLISIVSLPLSIFATISVLNQMDYTLNIMTLGGIAVSIGRIVDDSIVVIENIFRWRQEKGSELKGKELAFKATKEVIGAVGSSTIATVVVFAPLAFVSGIIGEFFRPFSVAVVVSILSSLLVAIMLIPVLGAKFFKNVKPHKEGTGALARGYEKLIQGALKRKALVLSASVLLLAGSLGTIPILGVAFLPADSVPTATIDVSLPAKSSLAQTNKATENIEAYVKALKGVENYQVTIGGSGGPFGGGPVQHNQAKVTVQFAKSANVEKMVEQANIDLPALVAAEVDGASIKIQEGEQQGLPDGSGVNVTLYADNVDHLSQAAKQVAQLMLANPELKDIGNNMSGVSPKWVLTLNQKGIDAGVSAMAVMQAVNEQLKPIDAGTYLLDGQSQDVVLSYDQQIGSRAQLEQIAVPTALGTKKLQEIANVDVQSALATINHDDGRTYAAVTANIKAGGDTAAVTKQVEADIRSLALPSDVELSFGGGLAMINEGFASIGIAMIAAVGLVFLVMSVTFGGIVTPLIILSSLIFIPVGSLGALLLTGQALSMSSMIGMLMLVGIVVTNAVVLLDRVEKNRKAGMAVTEAIVEACKTRLRPILMTALATMLALLPLALSGSSTSLISGGLAVTVIGGLFTSTLLTLVVVPVIYELAWKKRKVREVEDF</sequence>
<feature type="transmembrane region" description="Helical" evidence="1">
    <location>
        <begin position="970"/>
        <end position="987"/>
    </location>
</feature>
<dbReference type="GO" id="GO:0042910">
    <property type="term" value="F:xenobiotic transmembrane transporter activity"/>
    <property type="evidence" value="ECO:0007669"/>
    <property type="project" value="TreeGrafter"/>
</dbReference>
<keyword evidence="1" id="KW-0812">Transmembrane</keyword>
<feature type="transmembrane region" description="Helical" evidence="1">
    <location>
        <begin position="453"/>
        <end position="479"/>
    </location>
</feature>
<dbReference type="InterPro" id="IPR027463">
    <property type="entry name" value="AcrB_DN_DC_subdom"/>
</dbReference>
<protein>
    <submittedName>
        <fullName evidence="2">Efflux RND transporter permease subunit</fullName>
    </submittedName>
</protein>
<evidence type="ECO:0000313" key="2">
    <source>
        <dbReference type="EMBL" id="MDG0809002.1"/>
    </source>
</evidence>
<dbReference type="Pfam" id="PF00873">
    <property type="entry name" value="ACR_tran"/>
    <property type="match status" value="1"/>
</dbReference>
<dbReference type="PANTHER" id="PTHR32063:SF0">
    <property type="entry name" value="SWARMING MOTILITY PROTEIN SWRC"/>
    <property type="match status" value="1"/>
</dbReference>
<feature type="transmembrane region" description="Helical" evidence="1">
    <location>
        <begin position="485"/>
        <end position="509"/>
    </location>
</feature>
<dbReference type="Gene3D" id="3.30.70.1440">
    <property type="entry name" value="Multidrug efflux transporter AcrB pore domain"/>
    <property type="match status" value="1"/>
</dbReference>
<dbReference type="Gene3D" id="1.20.1640.10">
    <property type="entry name" value="Multidrug efflux transporter AcrB transmembrane domain"/>
    <property type="match status" value="2"/>
</dbReference>
<feature type="transmembrane region" description="Helical" evidence="1">
    <location>
        <begin position="541"/>
        <end position="566"/>
    </location>
</feature>
<gene>
    <name evidence="2" type="ORF">OMP40_06140</name>
</gene>
<keyword evidence="1" id="KW-0472">Membrane</keyword>
<keyword evidence="3" id="KW-1185">Reference proteome</keyword>
<dbReference type="Gene3D" id="3.30.70.1430">
    <property type="entry name" value="Multidrug efflux transporter AcrB pore domain"/>
    <property type="match status" value="2"/>
</dbReference>
<feature type="transmembrane region" description="Helical" evidence="1">
    <location>
        <begin position="999"/>
        <end position="1022"/>
    </location>
</feature>